<sequence length="87" mass="10220">MTSEVYTHLLSYPPRVQSTFNVKKQGNKQFIFRDSGHQTEETLGYYLHDQTASTTLFIVQYHVTIYHSLLYSTIREGTPNLRISQRH</sequence>
<accession>A0AAV4SN00</accession>
<comment type="caution">
    <text evidence="1">The sequence shown here is derived from an EMBL/GenBank/DDBJ whole genome shotgun (WGS) entry which is preliminary data.</text>
</comment>
<dbReference type="EMBL" id="BPLR01009694">
    <property type="protein sequence ID" value="GIY33845.1"/>
    <property type="molecule type" value="Genomic_DNA"/>
</dbReference>
<protein>
    <submittedName>
        <fullName evidence="1">Uncharacterized protein</fullName>
    </submittedName>
</protein>
<proteinExistence type="predicted"/>
<gene>
    <name evidence="1" type="ORF">CEXT_774921</name>
</gene>
<reference evidence="1 2" key="1">
    <citation type="submission" date="2021-06" db="EMBL/GenBank/DDBJ databases">
        <title>Caerostris extrusa draft genome.</title>
        <authorList>
            <person name="Kono N."/>
            <person name="Arakawa K."/>
        </authorList>
    </citation>
    <scope>NUCLEOTIDE SEQUENCE [LARGE SCALE GENOMIC DNA]</scope>
</reference>
<keyword evidence="2" id="KW-1185">Reference proteome</keyword>
<dbReference type="Proteomes" id="UP001054945">
    <property type="component" value="Unassembled WGS sequence"/>
</dbReference>
<evidence type="ECO:0000313" key="1">
    <source>
        <dbReference type="EMBL" id="GIY33845.1"/>
    </source>
</evidence>
<dbReference type="AlphaFoldDB" id="A0AAV4SN00"/>
<evidence type="ECO:0000313" key="2">
    <source>
        <dbReference type="Proteomes" id="UP001054945"/>
    </source>
</evidence>
<organism evidence="1 2">
    <name type="scientific">Caerostris extrusa</name>
    <name type="common">Bark spider</name>
    <name type="synonym">Caerostris bankana</name>
    <dbReference type="NCBI Taxonomy" id="172846"/>
    <lineage>
        <taxon>Eukaryota</taxon>
        <taxon>Metazoa</taxon>
        <taxon>Ecdysozoa</taxon>
        <taxon>Arthropoda</taxon>
        <taxon>Chelicerata</taxon>
        <taxon>Arachnida</taxon>
        <taxon>Araneae</taxon>
        <taxon>Araneomorphae</taxon>
        <taxon>Entelegynae</taxon>
        <taxon>Araneoidea</taxon>
        <taxon>Araneidae</taxon>
        <taxon>Caerostris</taxon>
    </lineage>
</organism>
<name>A0AAV4SN00_CAEEX</name>